<dbReference type="Gene3D" id="1.10.1200.10">
    <property type="entry name" value="ACP-like"/>
    <property type="match status" value="1"/>
</dbReference>
<dbReference type="AlphaFoldDB" id="A0A9D2ITJ8"/>
<reference evidence="2" key="2">
    <citation type="submission" date="2021-04" db="EMBL/GenBank/DDBJ databases">
        <authorList>
            <person name="Gilroy R."/>
        </authorList>
    </citation>
    <scope>NUCLEOTIDE SEQUENCE</scope>
    <source>
        <strain evidence="2">14324</strain>
    </source>
</reference>
<gene>
    <name evidence="2" type="ORF">IAA21_07640</name>
</gene>
<name>A0A9D2ITJ8_9FIRM</name>
<dbReference type="InterPro" id="IPR009081">
    <property type="entry name" value="PP-bd_ACP"/>
</dbReference>
<dbReference type="Pfam" id="PF00550">
    <property type="entry name" value="PP-binding"/>
    <property type="match status" value="1"/>
</dbReference>
<proteinExistence type="predicted"/>
<sequence>MREELMEILAELRPEVDFATETQLIDDGILDSFDLVSLIGEINDSFDVEISFDDIEPENFNSVEAMEKLIQKLQGEE</sequence>
<reference evidence="2" key="1">
    <citation type="journal article" date="2021" name="PeerJ">
        <title>Extensive microbial diversity within the chicken gut microbiome revealed by metagenomics and culture.</title>
        <authorList>
            <person name="Gilroy R."/>
            <person name="Ravi A."/>
            <person name="Getino M."/>
            <person name="Pursley I."/>
            <person name="Horton D.L."/>
            <person name="Alikhan N.F."/>
            <person name="Baker D."/>
            <person name="Gharbi K."/>
            <person name="Hall N."/>
            <person name="Watson M."/>
            <person name="Adriaenssens E.M."/>
            <person name="Foster-Nyarko E."/>
            <person name="Jarju S."/>
            <person name="Secka A."/>
            <person name="Antonio M."/>
            <person name="Oren A."/>
            <person name="Chaudhuri R.R."/>
            <person name="La Ragione R."/>
            <person name="Hildebrand F."/>
            <person name="Pallen M.J."/>
        </authorList>
    </citation>
    <scope>NUCLEOTIDE SEQUENCE</scope>
    <source>
        <strain evidence="2">14324</strain>
    </source>
</reference>
<protein>
    <submittedName>
        <fullName evidence="2">Acyl carrier protein</fullName>
    </submittedName>
</protein>
<dbReference type="Proteomes" id="UP000824041">
    <property type="component" value="Unassembled WGS sequence"/>
</dbReference>
<dbReference type="SUPFAM" id="SSF47336">
    <property type="entry name" value="ACP-like"/>
    <property type="match status" value="1"/>
</dbReference>
<dbReference type="EMBL" id="DXBU01000103">
    <property type="protein sequence ID" value="HIZ22649.1"/>
    <property type="molecule type" value="Genomic_DNA"/>
</dbReference>
<comment type="caution">
    <text evidence="2">The sequence shown here is derived from an EMBL/GenBank/DDBJ whole genome shotgun (WGS) entry which is preliminary data.</text>
</comment>
<evidence type="ECO:0000313" key="3">
    <source>
        <dbReference type="Proteomes" id="UP000824041"/>
    </source>
</evidence>
<feature type="domain" description="Carrier" evidence="1">
    <location>
        <begin position="1"/>
        <end position="74"/>
    </location>
</feature>
<dbReference type="InterPro" id="IPR036736">
    <property type="entry name" value="ACP-like_sf"/>
</dbReference>
<organism evidence="2 3">
    <name type="scientific">Candidatus Blautia faecigallinarum</name>
    <dbReference type="NCBI Taxonomy" id="2838488"/>
    <lineage>
        <taxon>Bacteria</taxon>
        <taxon>Bacillati</taxon>
        <taxon>Bacillota</taxon>
        <taxon>Clostridia</taxon>
        <taxon>Lachnospirales</taxon>
        <taxon>Lachnospiraceae</taxon>
        <taxon>Blautia</taxon>
    </lineage>
</organism>
<evidence type="ECO:0000313" key="2">
    <source>
        <dbReference type="EMBL" id="HIZ22649.1"/>
    </source>
</evidence>
<evidence type="ECO:0000259" key="1">
    <source>
        <dbReference type="PROSITE" id="PS50075"/>
    </source>
</evidence>
<accession>A0A9D2ITJ8</accession>
<dbReference type="PROSITE" id="PS50075">
    <property type="entry name" value="CARRIER"/>
    <property type="match status" value="1"/>
</dbReference>